<name>A0A1H3AMU5_9RHOB</name>
<proteinExistence type="predicted"/>
<evidence type="ECO:0000313" key="7">
    <source>
        <dbReference type="Proteomes" id="UP000199118"/>
    </source>
</evidence>
<comment type="cofactor">
    <cofactor evidence="1">
        <name>FAD</name>
        <dbReference type="ChEBI" id="CHEBI:57692"/>
    </cofactor>
</comment>
<evidence type="ECO:0000313" key="6">
    <source>
        <dbReference type="EMBL" id="SDX31006.1"/>
    </source>
</evidence>
<keyword evidence="4" id="KW-0560">Oxidoreductase</keyword>
<evidence type="ECO:0000256" key="1">
    <source>
        <dbReference type="ARBA" id="ARBA00001974"/>
    </source>
</evidence>
<accession>A0A1H3AMU5</accession>
<sequence>MTATPDTFDAIVIGAGMMGAACARHMTEAGAKVLLLGPDEPVSRATHAAPFASHHDSGRITRALDARGDWARLSRRAIGRYAGIEAASGIPFFRETGGMMAGPLDGSNTGFMASTLAVAEAQSIPHVRYEGAALAETFPFFAFPEGTVALHEPSGAGCIDPRALVRAQIALATAGGAARHASHVVAIDETAGEASVRCADGVVFRAPRAVIAAGAWSRELLPQRPKIDVYARTVALLEIDEAERARLAAMPTLVWEPDDPRAAPYLLPPLPYPDGRWYMKIGGDPMDQPLTTDAEIAEWFRTEGDLAVRDKLTEMLCELMPGLRYASLGSAACVTSFNAWKAPLIHQAGECLYAVTVGNGSGAKCSDEIGRLGALLALGGDLAAEGYDSGFGPEG</sequence>
<dbReference type="InterPro" id="IPR006076">
    <property type="entry name" value="FAD-dep_OxRdtase"/>
</dbReference>
<dbReference type="PANTHER" id="PTHR10961">
    <property type="entry name" value="PEROXISOMAL SARCOSINE OXIDASE"/>
    <property type="match status" value="1"/>
</dbReference>
<protein>
    <submittedName>
        <fullName evidence="6">Sarcosine oxidase</fullName>
    </submittedName>
</protein>
<reference evidence="6 7" key="1">
    <citation type="submission" date="2016-10" db="EMBL/GenBank/DDBJ databases">
        <authorList>
            <person name="de Groot N.N."/>
        </authorList>
    </citation>
    <scope>NUCLEOTIDE SEQUENCE [LARGE SCALE GENOMIC DNA]</scope>
    <source>
        <strain evidence="6 7">DSM 17890</strain>
    </source>
</reference>
<dbReference type="Gene3D" id="3.50.50.60">
    <property type="entry name" value="FAD/NAD(P)-binding domain"/>
    <property type="match status" value="1"/>
</dbReference>
<dbReference type="EMBL" id="FNMZ01000004">
    <property type="protein sequence ID" value="SDX31006.1"/>
    <property type="molecule type" value="Genomic_DNA"/>
</dbReference>
<evidence type="ECO:0000259" key="5">
    <source>
        <dbReference type="Pfam" id="PF01266"/>
    </source>
</evidence>
<evidence type="ECO:0000256" key="4">
    <source>
        <dbReference type="ARBA" id="ARBA00023002"/>
    </source>
</evidence>
<organism evidence="6 7">
    <name type="scientific">Albimonas donghaensis</name>
    <dbReference type="NCBI Taxonomy" id="356660"/>
    <lineage>
        <taxon>Bacteria</taxon>
        <taxon>Pseudomonadati</taxon>
        <taxon>Pseudomonadota</taxon>
        <taxon>Alphaproteobacteria</taxon>
        <taxon>Rhodobacterales</taxon>
        <taxon>Paracoccaceae</taxon>
        <taxon>Albimonas</taxon>
    </lineage>
</organism>
<dbReference type="STRING" id="356660.SAMN05444336_104255"/>
<dbReference type="PANTHER" id="PTHR10961:SF10">
    <property type="entry name" value="FAD DEPENDENT OXIDOREDUCTASE DOMAIN-CONTAINING PROTEIN"/>
    <property type="match status" value="1"/>
</dbReference>
<feature type="domain" description="FAD dependent oxidoreductase" evidence="5">
    <location>
        <begin position="9"/>
        <end position="373"/>
    </location>
</feature>
<keyword evidence="2" id="KW-0285">Flavoprotein</keyword>
<dbReference type="InterPro" id="IPR036188">
    <property type="entry name" value="FAD/NAD-bd_sf"/>
</dbReference>
<dbReference type="RefSeq" id="WP_176954748.1">
    <property type="nucleotide sequence ID" value="NZ_FNMZ01000004.1"/>
</dbReference>
<dbReference type="Gene3D" id="3.30.9.10">
    <property type="entry name" value="D-Amino Acid Oxidase, subunit A, domain 2"/>
    <property type="match status" value="1"/>
</dbReference>
<dbReference type="Pfam" id="PF01266">
    <property type="entry name" value="DAO"/>
    <property type="match status" value="1"/>
</dbReference>
<dbReference type="Proteomes" id="UP000199118">
    <property type="component" value="Unassembled WGS sequence"/>
</dbReference>
<dbReference type="SUPFAM" id="SSF54373">
    <property type="entry name" value="FAD-linked reductases, C-terminal domain"/>
    <property type="match status" value="1"/>
</dbReference>
<dbReference type="SUPFAM" id="SSF51905">
    <property type="entry name" value="FAD/NAD(P)-binding domain"/>
    <property type="match status" value="1"/>
</dbReference>
<dbReference type="InterPro" id="IPR045170">
    <property type="entry name" value="MTOX"/>
</dbReference>
<dbReference type="GO" id="GO:0008115">
    <property type="term" value="F:sarcosine oxidase activity"/>
    <property type="evidence" value="ECO:0007669"/>
    <property type="project" value="TreeGrafter"/>
</dbReference>
<evidence type="ECO:0000256" key="2">
    <source>
        <dbReference type="ARBA" id="ARBA00022630"/>
    </source>
</evidence>
<keyword evidence="3" id="KW-0274">FAD</keyword>
<dbReference type="AlphaFoldDB" id="A0A1H3AMU5"/>
<dbReference type="GO" id="GO:0050660">
    <property type="term" value="F:flavin adenine dinucleotide binding"/>
    <property type="evidence" value="ECO:0007669"/>
    <property type="project" value="InterPro"/>
</dbReference>
<keyword evidence="7" id="KW-1185">Reference proteome</keyword>
<evidence type="ECO:0000256" key="3">
    <source>
        <dbReference type="ARBA" id="ARBA00022827"/>
    </source>
</evidence>
<gene>
    <name evidence="6" type="ORF">SAMN05444336_104255</name>
</gene>